<gene>
    <name evidence="5" type="ORF">MPPM_1450</name>
</gene>
<reference evidence="5 6" key="1">
    <citation type="journal article" date="2016" name="Genome Announc.">
        <title>Complete Genome Sequence of Methylobacterium populi P-1M, Isolated from Pink-Pigmented Household Biofilm.</title>
        <authorList>
            <person name="Morohoshi T."/>
            <person name="Ikeda T."/>
        </authorList>
    </citation>
    <scope>NUCLEOTIDE SEQUENCE [LARGE SCALE GENOMIC DNA]</scope>
    <source>
        <strain evidence="5 6">P-1M</strain>
    </source>
</reference>
<evidence type="ECO:0000256" key="1">
    <source>
        <dbReference type="SAM" id="MobiDB-lite"/>
    </source>
</evidence>
<dbReference type="EMBL" id="AP014809">
    <property type="protein sequence ID" value="BAU90055.1"/>
    <property type="molecule type" value="Genomic_DNA"/>
</dbReference>
<feature type="region of interest" description="Disordered" evidence="1">
    <location>
        <begin position="967"/>
        <end position="991"/>
    </location>
</feature>
<evidence type="ECO:0000313" key="5">
    <source>
        <dbReference type="EMBL" id="BAU90055.1"/>
    </source>
</evidence>
<feature type="region of interest" description="Disordered" evidence="1">
    <location>
        <begin position="650"/>
        <end position="675"/>
    </location>
</feature>
<dbReference type="Pfam" id="PF23666">
    <property type="entry name" value="Rcc01698_C"/>
    <property type="match status" value="1"/>
</dbReference>
<dbReference type="OrthoDB" id="8445115at2"/>
<name>A0A160PCL7_9HYPH</name>
<evidence type="ECO:0000259" key="3">
    <source>
        <dbReference type="Pfam" id="PF13550"/>
    </source>
</evidence>
<feature type="domain" description="Tip attachment protein J" evidence="3">
    <location>
        <begin position="792"/>
        <end position="957"/>
    </location>
</feature>
<dbReference type="RefSeq" id="WP_096484452.1">
    <property type="nucleotide sequence ID" value="NZ_AP014809.1"/>
</dbReference>
<evidence type="ECO:0000259" key="2">
    <source>
        <dbReference type="Pfam" id="PF13547"/>
    </source>
</evidence>
<proteinExistence type="predicted"/>
<feature type="domain" description="GTA TIM-barrel-like" evidence="2">
    <location>
        <begin position="430"/>
        <end position="734"/>
    </location>
</feature>
<dbReference type="Pfam" id="PF13550">
    <property type="entry name" value="Phage-tail_3"/>
    <property type="match status" value="1"/>
</dbReference>
<dbReference type="InterPro" id="IPR032876">
    <property type="entry name" value="J_dom"/>
</dbReference>
<feature type="region of interest" description="Disordered" evidence="1">
    <location>
        <begin position="375"/>
        <end position="396"/>
    </location>
</feature>
<dbReference type="Pfam" id="PF13547">
    <property type="entry name" value="GTA_TIM"/>
    <property type="match status" value="1"/>
</dbReference>
<dbReference type="InterPro" id="IPR025195">
    <property type="entry name" value="GTA_TIM_dom"/>
</dbReference>
<sequence length="1310" mass="138533">MTTLVLQTAGEAVGTALGGPIGGMIGRVAGAAGGAALDNALFGTGTHPRFVEGPRLNELGGLASTEGAPVPRVYGRARIGGTLIWATRPLEVANTAVERSSSGSKGGSAGQKTVRTAYSYFIDLAVGLCAGEIALVRRIWADGRELDLTTLNLRIHAGAAMQAPDPLIVAKEGADNAPAYRGLAYIVFERLPLADYGNRIPQFAFEVIRPVAGLANRIRAVCLIPGSTEFGLDPIAVREDAGFGSTKPANRFQFQGASDVVASLDALQALCPRLKRVSVVTSWFGDDLRAGQCTVTPRVDATAKATTGEPWAVAGLNRAAARIVSRAGGTAAYGGTPSDAGLGRLVADLNRRGLAVVLYPFVMMDVPADNVLPDPYRTGETQTASQPASQPAYPWRGRITCDPAPDRPGSPDGTGAAADQVAAFFEGPRGYRAMILHYAALAAGWAAAGAPLAGFILGSEFVGLTRVRGPDGRYPAVEQLRRLAAEVHARLGSGVSLVYAADWTEYGAHVREGGASVRFPLDPLFADPAIAAIGIDYYPPISDWRDGLDHRDAAEAASLYDHAYLKHRLGAGEAFDWYYASPEDRAAQRRTPITDGAYDKPWIYRAKDLVAWWSNPHVERQGGVETGPTAWVPKGKPIWLTEIGIPAVDRGTNGPNVFPDPKSSENARPPFSRGTRDDLIQARGLDVILSRFDSDAAGFEPAHNPISPLYGGRMIPAENIYVWAWDARPFPAFPDFTTVWSDAANWALGHWITGRIEGLELDRLIAAILADLGIDAPAEIEAAGFLDGAVLDRPLSAREALEPLARLFGLDVSVSAGTLRIRDGRMRRPAPLDAGALVSGEGAAAPLRRVRAQESELPRSVAIGFSDSESPDYRRAAVAAERPAGARRPEVRVEAAVVTRREAAQRLAEAVFDAALAARDTAAFGVSPRRIDLEPGDLVALPGETRGALHRIVRIDDGPAGRRVEARAVPLSRPDPAPGAPAPRAGRTPPSLPGPVFAVPLVLPVERGEPVPLSYLAVSADPWPGAVAVWRSAGEGAPFGLHRTLDHPGCLGRTLNPLPPGPLWRFDRNTRLDVALRHADGLSAIGEAAALAGGNLFAVIGEDGAVEILSAARAELIGTGTWRLSGLLRGLAGSEAAAGRAAGAGSLIVRLDDGAVRPLIDRLDEAGRRFLYRVGPAGRDPADSAFVGFAAAADLTAFLPLSPVHLRGRREADGIRFSWTRRARRDADAWEPADLPLDMDSRGYRLDILAEDGRTLRSLSADTTSALYAGADEIADFGAARTEIDVAVAQVGRLAGSGPARRARVSLRTV</sequence>
<organism evidence="5 6">
    <name type="scientific">Methylorubrum populi</name>
    <dbReference type="NCBI Taxonomy" id="223967"/>
    <lineage>
        <taxon>Bacteria</taxon>
        <taxon>Pseudomonadati</taxon>
        <taxon>Pseudomonadota</taxon>
        <taxon>Alphaproteobacteria</taxon>
        <taxon>Hyphomicrobiales</taxon>
        <taxon>Methylobacteriaceae</taxon>
        <taxon>Methylorubrum</taxon>
    </lineage>
</organism>
<dbReference type="InterPro" id="IPR056490">
    <property type="entry name" value="Rcc01698_C"/>
</dbReference>
<evidence type="ECO:0000313" key="6">
    <source>
        <dbReference type="Proteomes" id="UP000218288"/>
    </source>
</evidence>
<dbReference type="Proteomes" id="UP000218288">
    <property type="component" value="Chromosome"/>
</dbReference>
<dbReference type="Gene3D" id="3.20.20.80">
    <property type="entry name" value="Glycosidases"/>
    <property type="match status" value="1"/>
</dbReference>
<protein>
    <submittedName>
        <fullName evidence="5">Gene transfer agent</fullName>
    </submittedName>
</protein>
<feature type="domain" description="Rcc01698-like C-terminal" evidence="4">
    <location>
        <begin position="1051"/>
        <end position="1147"/>
    </location>
</feature>
<accession>A0A160PCL7</accession>
<evidence type="ECO:0000259" key="4">
    <source>
        <dbReference type="Pfam" id="PF23666"/>
    </source>
</evidence>
<dbReference type="CDD" id="cd19607">
    <property type="entry name" value="GTA_TIM-barrel-like"/>
    <property type="match status" value="1"/>
</dbReference>
<feature type="compositionally biased region" description="Polar residues" evidence="1">
    <location>
        <begin position="379"/>
        <end position="389"/>
    </location>
</feature>